<dbReference type="EMBL" id="CAFBPO010000019">
    <property type="protein sequence ID" value="CAB5027556.1"/>
    <property type="molecule type" value="Genomic_DNA"/>
</dbReference>
<dbReference type="Gene3D" id="3.10.105.10">
    <property type="entry name" value="Dipeptide-binding Protein, Domain 3"/>
    <property type="match status" value="1"/>
</dbReference>
<dbReference type="InterPro" id="IPR039424">
    <property type="entry name" value="SBP_5"/>
</dbReference>
<dbReference type="AlphaFoldDB" id="A0A6J6TWK8"/>
<evidence type="ECO:0000313" key="5">
    <source>
        <dbReference type="EMBL" id="CAB4596052.1"/>
    </source>
</evidence>
<evidence type="ECO:0000259" key="4">
    <source>
        <dbReference type="Pfam" id="PF00496"/>
    </source>
</evidence>
<evidence type="ECO:0000256" key="3">
    <source>
        <dbReference type="ARBA" id="ARBA00022729"/>
    </source>
</evidence>
<proteinExistence type="inferred from homology"/>
<dbReference type="GO" id="GO:0015833">
    <property type="term" value="P:peptide transport"/>
    <property type="evidence" value="ECO:0007669"/>
    <property type="project" value="TreeGrafter"/>
</dbReference>
<evidence type="ECO:0000313" key="7">
    <source>
        <dbReference type="EMBL" id="CAB4728998.1"/>
    </source>
</evidence>
<dbReference type="PANTHER" id="PTHR30290">
    <property type="entry name" value="PERIPLASMIC BINDING COMPONENT OF ABC TRANSPORTER"/>
    <property type="match status" value="1"/>
</dbReference>
<dbReference type="EMBL" id="CAFAZW010000001">
    <property type="protein sequence ID" value="CAB4839290.1"/>
    <property type="molecule type" value="Genomic_DNA"/>
</dbReference>
<sequence length="508" mass="55622">MVSRKKTLGAFFAALTVAATVLVPLSANASPTGDLIFVRSQDFATFDPDLAQNDSLFIQQQVFEGLYRGTKDGKGVEPWLAKSHTTSKDGLTWTFKLRTDVKFSNGSPLTAADVKFSLDRATAGTGWGFINEAIGSVEAPSTDTVVIKTKFQWAPLLADLACFSNSIMPKDFGGKTAAEFFKDPIGTGAFVFDKWTPGTEIKLVANKSYWQPGKPYLNSVTWKYVADDNTREFMLKGGQADINEEPPATNIKSLQAAPNIKVGIFPAAASNYLAFNHKVPALSDVNVRRAISYAVDRAAINKVVYSGLGTPSNSFLPPGVNYYDKNSPGVQFDLKKAAAELAKSKYKKGLKLELLIRGGDKKQEATASILQASLKKIGITMTIKAQEPSVQRVTQKAMEYEMTITGWTMDIVDPDQLLTFGLTPEGGTSAYFTNYNNKKVNEAIKKGQTNVDPKVRAAAYTFVQKQVADDAFMAFTINPPYLYAWTNKITGFFVNPLYSYKMEDVKKG</sequence>
<evidence type="ECO:0000313" key="9">
    <source>
        <dbReference type="EMBL" id="CAB4793328.1"/>
    </source>
</evidence>
<dbReference type="Pfam" id="PF00496">
    <property type="entry name" value="SBP_bac_5"/>
    <property type="match status" value="1"/>
</dbReference>
<dbReference type="CDD" id="cd00995">
    <property type="entry name" value="PBP2_NikA_DppA_OppA_like"/>
    <property type="match status" value="1"/>
</dbReference>
<evidence type="ECO:0000313" key="8">
    <source>
        <dbReference type="EMBL" id="CAB4750777.1"/>
    </source>
</evidence>
<protein>
    <submittedName>
        <fullName evidence="8">Unannotated protein</fullName>
    </submittedName>
</protein>
<comment type="similarity">
    <text evidence="1">Belongs to the bacterial solute-binding protein 5 family.</text>
</comment>
<evidence type="ECO:0000256" key="2">
    <source>
        <dbReference type="ARBA" id="ARBA00022448"/>
    </source>
</evidence>
<dbReference type="InterPro" id="IPR000914">
    <property type="entry name" value="SBP_5_dom"/>
</dbReference>
<dbReference type="SUPFAM" id="SSF53850">
    <property type="entry name" value="Periplasmic binding protein-like II"/>
    <property type="match status" value="1"/>
</dbReference>
<gene>
    <name evidence="5" type="ORF">UFOPK1824_00365</name>
    <name evidence="6" type="ORF">UFOPK2340_00181</name>
    <name evidence="7" type="ORF">UFOPK2772_00186</name>
    <name evidence="8" type="ORF">UFOPK2850_00386</name>
    <name evidence="9" type="ORF">UFOPK3027_00101</name>
    <name evidence="10" type="ORF">UFOPK3256_00024</name>
    <name evidence="11" type="ORF">UFOPK3827_00405</name>
    <name evidence="12" type="ORF">UFOPK3982_00124</name>
    <name evidence="13" type="ORF">UFOPK4120_01282</name>
    <name evidence="14" type="ORF">UFOPK4404_00416</name>
</gene>
<accession>A0A6J6TWK8</accession>
<evidence type="ECO:0000313" key="10">
    <source>
        <dbReference type="EMBL" id="CAB4839290.1"/>
    </source>
</evidence>
<dbReference type="EMBL" id="CAFAAN010000001">
    <property type="protein sequence ID" value="CAB4793328.1"/>
    <property type="molecule type" value="Genomic_DNA"/>
</dbReference>
<dbReference type="GO" id="GO:0043190">
    <property type="term" value="C:ATP-binding cassette (ABC) transporter complex"/>
    <property type="evidence" value="ECO:0007669"/>
    <property type="project" value="InterPro"/>
</dbReference>
<organism evidence="8">
    <name type="scientific">freshwater metagenome</name>
    <dbReference type="NCBI Taxonomy" id="449393"/>
    <lineage>
        <taxon>unclassified sequences</taxon>
        <taxon>metagenomes</taxon>
        <taxon>ecological metagenomes</taxon>
    </lineage>
</organism>
<evidence type="ECO:0000313" key="6">
    <source>
        <dbReference type="EMBL" id="CAB4667001.1"/>
    </source>
</evidence>
<keyword evidence="3" id="KW-0732">Signal</keyword>
<dbReference type="Gene3D" id="3.90.76.10">
    <property type="entry name" value="Dipeptide-binding Protein, Domain 1"/>
    <property type="match status" value="1"/>
</dbReference>
<dbReference type="EMBL" id="CAEZUM010000015">
    <property type="protein sequence ID" value="CAB4596052.1"/>
    <property type="molecule type" value="Genomic_DNA"/>
</dbReference>
<dbReference type="GO" id="GO:0042597">
    <property type="term" value="C:periplasmic space"/>
    <property type="evidence" value="ECO:0007669"/>
    <property type="project" value="UniProtKB-ARBA"/>
</dbReference>
<evidence type="ECO:0000313" key="13">
    <source>
        <dbReference type="EMBL" id="CAB5027556.1"/>
    </source>
</evidence>
<evidence type="ECO:0000313" key="14">
    <source>
        <dbReference type="EMBL" id="CAB5070748.1"/>
    </source>
</evidence>
<dbReference type="EMBL" id="CAFBOO010000001">
    <property type="protein sequence ID" value="CAB4976394.1"/>
    <property type="molecule type" value="Genomic_DNA"/>
</dbReference>
<dbReference type="PIRSF" id="PIRSF002741">
    <property type="entry name" value="MppA"/>
    <property type="match status" value="1"/>
</dbReference>
<name>A0A6J6TWK8_9ZZZZ</name>
<dbReference type="Gene3D" id="3.40.190.10">
    <property type="entry name" value="Periplasmic binding protein-like II"/>
    <property type="match status" value="1"/>
</dbReference>
<dbReference type="EMBL" id="CAFBQY010000003">
    <property type="protein sequence ID" value="CAB5070748.1"/>
    <property type="molecule type" value="Genomic_DNA"/>
</dbReference>
<dbReference type="GO" id="GO:1904680">
    <property type="term" value="F:peptide transmembrane transporter activity"/>
    <property type="evidence" value="ECO:0007669"/>
    <property type="project" value="TreeGrafter"/>
</dbReference>
<evidence type="ECO:0000256" key="1">
    <source>
        <dbReference type="ARBA" id="ARBA00005695"/>
    </source>
</evidence>
<dbReference type="InterPro" id="IPR030678">
    <property type="entry name" value="Peptide/Ni-bd"/>
</dbReference>
<dbReference type="EMBL" id="CAEZZH010000003">
    <property type="protein sequence ID" value="CAB4750777.1"/>
    <property type="molecule type" value="Genomic_DNA"/>
</dbReference>
<keyword evidence="2" id="KW-0813">Transport</keyword>
<dbReference type="EMBL" id="CAEZXC010000006">
    <property type="protein sequence ID" value="CAB4667001.1"/>
    <property type="molecule type" value="Genomic_DNA"/>
</dbReference>
<evidence type="ECO:0000313" key="11">
    <source>
        <dbReference type="EMBL" id="CAB4948720.1"/>
    </source>
</evidence>
<dbReference type="EMBL" id="CAFBNM010000003">
    <property type="protein sequence ID" value="CAB4948720.1"/>
    <property type="molecule type" value="Genomic_DNA"/>
</dbReference>
<dbReference type="EMBL" id="CAEZYT010000005">
    <property type="protein sequence ID" value="CAB4728998.1"/>
    <property type="molecule type" value="Genomic_DNA"/>
</dbReference>
<evidence type="ECO:0000313" key="12">
    <source>
        <dbReference type="EMBL" id="CAB4976394.1"/>
    </source>
</evidence>
<feature type="domain" description="Solute-binding protein family 5" evidence="4">
    <location>
        <begin position="76"/>
        <end position="425"/>
    </location>
</feature>
<reference evidence="8" key="1">
    <citation type="submission" date="2020-05" db="EMBL/GenBank/DDBJ databases">
        <authorList>
            <person name="Chiriac C."/>
            <person name="Salcher M."/>
            <person name="Ghai R."/>
            <person name="Kavagutti S V."/>
        </authorList>
    </citation>
    <scope>NUCLEOTIDE SEQUENCE</scope>
</reference>
<dbReference type="PANTHER" id="PTHR30290:SF9">
    <property type="entry name" value="OLIGOPEPTIDE-BINDING PROTEIN APPA"/>
    <property type="match status" value="1"/>
</dbReference>